<evidence type="ECO:0008006" key="4">
    <source>
        <dbReference type="Google" id="ProtNLM"/>
    </source>
</evidence>
<name>A0AA37MJ52_9BURK</name>
<dbReference type="Gene3D" id="1.10.150.20">
    <property type="entry name" value="5' to 3' exonuclease, C-terminal subdomain"/>
    <property type="match status" value="1"/>
</dbReference>
<evidence type="ECO:0000313" key="3">
    <source>
        <dbReference type="Proteomes" id="UP001055111"/>
    </source>
</evidence>
<dbReference type="RefSeq" id="WP_238215957.1">
    <property type="nucleotide sequence ID" value="NZ_BPUS01000018.1"/>
</dbReference>
<feature type="compositionally biased region" description="Pro residues" evidence="1">
    <location>
        <begin position="1166"/>
        <end position="1180"/>
    </location>
</feature>
<feature type="region of interest" description="Disordered" evidence="1">
    <location>
        <begin position="1166"/>
        <end position="1185"/>
    </location>
</feature>
<evidence type="ECO:0000256" key="1">
    <source>
        <dbReference type="SAM" id="MobiDB-lite"/>
    </source>
</evidence>
<dbReference type="InterPro" id="IPR011044">
    <property type="entry name" value="Quino_amine_DH_bsu"/>
</dbReference>
<feature type="compositionally biased region" description="Low complexity" evidence="1">
    <location>
        <begin position="269"/>
        <end position="284"/>
    </location>
</feature>
<feature type="region of interest" description="Disordered" evidence="1">
    <location>
        <begin position="256"/>
        <end position="284"/>
    </location>
</feature>
<dbReference type="Proteomes" id="UP001055111">
    <property type="component" value="Unassembled WGS sequence"/>
</dbReference>
<accession>A0AA37MJ52</accession>
<gene>
    <name evidence="2" type="ORF">CBA19CS42_30475</name>
</gene>
<comment type="caution">
    <text evidence="2">The sequence shown here is derived from an EMBL/GenBank/DDBJ whole genome shotgun (WGS) entry which is preliminary data.</text>
</comment>
<evidence type="ECO:0000313" key="2">
    <source>
        <dbReference type="EMBL" id="GJH28933.1"/>
    </source>
</evidence>
<protein>
    <recommendedName>
        <fullName evidence="4">Helix-hairpin-helix domain-containing protein</fullName>
    </recommendedName>
</protein>
<sequence length="1288" mass="132122">MQLRDSYDGAGEPFEGDRTIIWRSLPENAVITKATVTLEPRMPPGQRSFVETLTLGVPSGAYGATVIAQSTAVELDFHARRRGISYSGIAKASRVAVDIGGGVYLAVGADGQIPAGNGPPFEVGAGVLPGIIATRLRFVGETTGEPSIENDARIVVATQPSNLALRFGNLPAFWSRPGDLAFAVSTPDIVGALTRALEKAHVVNGYYEIPLLLHSDTLGRVALTVEVDYLLSASLMPDGLSEVALSYDYASLPKPPAQAPKPNVPGPSTPSAASTTSTASADTQAGATRVLHAALPPGARIVSPDTLVQLRGAFSASRVVQGPIGPIAAPPPPLECSRTQTLAQPIVTATSVNLSGVDVFVVPGTGAAQLALDVRGDLNGKPSQTSLLARPLPFPVAPDAAAEGAWVNVPIAAGAQLQAGKRFWLVMQALDDARCKIGLAPSPAAAPSADPMQLLQRSADSGFSWRLAGPSMIMLFRLRTVLDRFTMPLSFLARAGDVMQSVSLAAYDPLGKVEAIIDRSEIAAALQSCIDEAAPHACWPAEQLRNGDFDQWTATGDVLGEVSRVILGHVSGDWISFVDTFSGKPFGSLDVGVEGGPRALAFAADGVVYGAGRAVGIVDPATLAMSTLHIEPPLDSDIVSLAADPAGRVFHVLCGDKLIDVAWSGTPQAGASAAMPVSAAGVVAAWRALVVSGSGARGFIADVGETPGILSIDFVTGITRRLANFDATSLALAGDRTLFAVDAARKRLATFDADTGVPGWSVGVLGDAAPRAVAAAGNAGRAGGTVAYVLGITPSGIQMIHAVDARGRIRHSVSLARAGLDIDSSAVMTVTPQGDRIYVATGPLAIAPAGDRLVVRSGAQLAAVAVGMRQPAAWTVTVGHTEPRVPETEVLLRDGAMSQVVAIKSDCPHELGVSASVPPGAMLAARGTADPGGDGIAELLWLSADGALLRRDVMTLPASTRFVTQRLRVQPPAASAQVEMRVGVTNGVAVFRSISLRTVASLVQDGAWATDGEASASEMDLSGGTVFRNPGVATQTFSQNIAWTGTEEGLLTVQGTARGADADHAPAVQLHFCHADGTDVASPLVIAVDANSMALRLARIAVPSGTATIAMQILMPPGAQFDARRIELIPLRSVDASCAFVAQAPGELHILAARVVYDVAPPAAPAPPPGGLAKPTPPGRAPGQRCGCGDSRVLENPSLVRALLPAPARRAGVDAARPRRAPIALTAVSGIGAARAKRLTAAGIASADALAAASPETVLDALSGSIGVTLELANTLVSNAKNATEANT</sequence>
<reference evidence="2" key="1">
    <citation type="submission" date="2022-09" db="EMBL/GenBank/DDBJ databases">
        <title>Isolation and characterization of 3-chlorobenzoate degrading bacteria from soils in Shizuoka.</title>
        <authorList>
            <person name="Ifat A."/>
            <person name="Ogawa N."/>
            <person name="Kimbara K."/>
            <person name="Moriuchi R."/>
            <person name="Dohra H."/>
            <person name="Shintani M."/>
        </authorList>
    </citation>
    <scope>NUCLEOTIDE SEQUENCE</scope>
    <source>
        <strain evidence="2">19CS4-2</strain>
    </source>
</reference>
<proteinExistence type="predicted"/>
<feature type="compositionally biased region" description="Pro residues" evidence="1">
    <location>
        <begin position="256"/>
        <end position="268"/>
    </location>
</feature>
<dbReference type="Pfam" id="PF14520">
    <property type="entry name" value="HHH_5"/>
    <property type="match status" value="1"/>
</dbReference>
<organism evidence="2 3">
    <name type="scientific">Caballeronia novacaledonica</name>
    <dbReference type="NCBI Taxonomy" id="1544861"/>
    <lineage>
        <taxon>Bacteria</taxon>
        <taxon>Pseudomonadati</taxon>
        <taxon>Pseudomonadota</taxon>
        <taxon>Betaproteobacteria</taxon>
        <taxon>Burkholderiales</taxon>
        <taxon>Burkholderiaceae</taxon>
        <taxon>Caballeronia</taxon>
    </lineage>
</organism>
<dbReference type="SUPFAM" id="SSF50969">
    <property type="entry name" value="YVTN repeat-like/Quinoprotein amine dehydrogenase"/>
    <property type="match status" value="1"/>
</dbReference>
<dbReference type="EMBL" id="BPUS01000018">
    <property type="protein sequence ID" value="GJH28933.1"/>
    <property type="molecule type" value="Genomic_DNA"/>
</dbReference>